<evidence type="ECO:0000313" key="2">
    <source>
        <dbReference type="EMBL" id="MDR6242399.1"/>
    </source>
</evidence>
<keyword evidence="1" id="KW-1133">Transmembrane helix</keyword>
<dbReference type="EMBL" id="JAVDQH010000001">
    <property type="protein sequence ID" value="MDR6242399.1"/>
    <property type="molecule type" value="Genomic_DNA"/>
</dbReference>
<comment type="caution">
    <text evidence="2">The sequence shown here is derived from an EMBL/GenBank/DDBJ whole genome shotgun (WGS) entry which is preliminary data.</text>
</comment>
<dbReference type="Proteomes" id="UP001185028">
    <property type="component" value="Unassembled WGS sequence"/>
</dbReference>
<keyword evidence="1" id="KW-0472">Membrane</keyword>
<evidence type="ECO:0000313" key="3">
    <source>
        <dbReference type="Proteomes" id="UP001185028"/>
    </source>
</evidence>
<reference evidence="2 3" key="1">
    <citation type="submission" date="2023-07" db="EMBL/GenBank/DDBJ databases">
        <title>Genomic Encyclopedia of Type Strains, Phase IV (KMG-IV): sequencing the most valuable type-strain genomes for metagenomic binning, comparative biology and taxonomic classification.</title>
        <authorList>
            <person name="Goeker M."/>
        </authorList>
    </citation>
    <scope>NUCLEOTIDE SEQUENCE [LARGE SCALE GENOMIC DNA]</scope>
    <source>
        <strain evidence="2 3">DSM 22170</strain>
    </source>
</reference>
<sequence length="35" mass="3832">MLDILMIVLILLMAFGLGGLGIWSSRVIGERGEEQ</sequence>
<gene>
    <name evidence="2" type="ORF">JOC58_000283</name>
</gene>
<evidence type="ECO:0000256" key="1">
    <source>
        <dbReference type="SAM" id="Phobius"/>
    </source>
</evidence>
<protein>
    <submittedName>
        <fullName evidence="2">Uncharacterized protein</fullName>
    </submittedName>
</protein>
<proteinExistence type="predicted"/>
<feature type="transmembrane region" description="Helical" evidence="1">
    <location>
        <begin position="6"/>
        <end position="23"/>
    </location>
</feature>
<keyword evidence="3" id="KW-1185">Reference proteome</keyword>
<organism evidence="2 3">
    <name type="scientific">Paenibacillus hunanensis</name>
    <dbReference type="NCBI Taxonomy" id="539262"/>
    <lineage>
        <taxon>Bacteria</taxon>
        <taxon>Bacillati</taxon>
        <taxon>Bacillota</taxon>
        <taxon>Bacilli</taxon>
        <taxon>Bacillales</taxon>
        <taxon>Paenibacillaceae</taxon>
        <taxon>Paenibacillus</taxon>
    </lineage>
</organism>
<accession>A0ABU1IT21</accession>
<name>A0ABU1IT21_9BACL</name>
<keyword evidence="1" id="KW-0812">Transmembrane</keyword>